<evidence type="ECO:0000256" key="6">
    <source>
        <dbReference type="ARBA" id="ARBA00022679"/>
    </source>
</evidence>
<keyword evidence="11 12" id="KW-0472">Membrane</keyword>
<dbReference type="InterPro" id="IPR004358">
    <property type="entry name" value="Sig_transdc_His_kin-like_C"/>
</dbReference>
<dbReference type="RefSeq" id="WP_183602569.1">
    <property type="nucleotide sequence ID" value="NZ_JACHXK010000012.1"/>
</dbReference>
<keyword evidence="5" id="KW-0597">Phosphoprotein</keyword>
<dbReference type="SMART" id="SM00387">
    <property type="entry name" value="HATPase_c"/>
    <property type="match status" value="1"/>
</dbReference>
<evidence type="ECO:0000259" key="14">
    <source>
        <dbReference type="PROSITE" id="PS50885"/>
    </source>
</evidence>
<keyword evidence="16" id="KW-1185">Reference proteome</keyword>
<keyword evidence="4" id="KW-1003">Cell membrane</keyword>
<evidence type="ECO:0000256" key="5">
    <source>
        <dbReference type="ARBA" id="ARBA00022553"/>
    </source>
</evidence>
<dbReference type="GO" id="GO:0005524">
    <property type="term" value="F:ATP binding"/>
    <property type="evidence" value="ECO:0007669"/>
    <property type="project" value="UniProtKB-KW"/>
</dbReference>
<dbReference type="PROSITE" id="PS50885">
    <property type="entry name" value="HAMP"/>
    <property type="match status" value="1"/>
</dbReference>
<dbReference type="InterPro" id="IPR050640">
    <property type="entry name" value="Bact_2-comp_sensor_kinase"/>
</dbReference>
<dbReference type="SUPFAM" id="SSF55874">
    <property type="entry name" value="ATPase domain of HSP90 chaperone/DNA topoisomerase II/histidine kinase"/>
    <property type="match status" value="1"/>
</dbReference>
<keyword evidence="6 15" id="KW-0808">Transferase</keyword>
<keyword evidence="8 15" id="KW-0418">Kinase</keyword>
<dbReference type="SMART" id="SM00304">
    <property type="entry name" value="HAMP"/>
    <property type="match status" value="1"/>
</dbReference>
<dbReference type="InterPro" id="IPR003660">
    <property type="entry name" value="HAMP_dom"/>
</dbReference>
<comment type="catalytic activity">
    <reaction evidence="1">
        <text>ATP + protein L-histidine = ADP + protein N-phospho-L-histidine.</text>
        <dbReference type="EC" id="2.7.13.3"/>
    </reaction>
</comment>
<dbReference type="AlphaFoldDB" id="A0A7W5B2J0"/>
<feature type="domain" description="HAMP" evidence="14">
    <location>
        <begin position="307"/>
        <end position="365"/>
    </location>
</feature>
<evidence type="ECO:0000256" key="12">
    <source>
        <dbReference type="SAM" id="Phobius"/>
    </source>
</evidence>
<evidence type="ECO:0000256" key="2">
    <source>
        <dbReference type="ARBA" id="ARBA00004651"/>
    </source>
</evidence>
<keyword evidence="10" id="KW-0902">Two-component regulatory system</keyword>
<sequence length="582" mass="66054">MKAIRHLSIKSKMFLVIMIIVTLIITLAFSSLYYAYSTYDSQLYDKSYRLLNLSSTTIDMELKKLESMSLTIISDKQIQEGLQELQLDDSEYAGYVIRKRLTDRLWAHISTAERYVQSVYLLDANERASKYGETVTLTDDKYARMLELAKGGRGAVRWLYPDEGDPMLMMVREVRVYEPMTLKPIGMLMLRINIKRLVEDYAGVAAPYSDIVLKAGGQVIYPYDGASTGMAQAMQAAELPAGYAIKRVNGEAMFLSHKTSGYTGWTYYNFVPYNHIFEQIVLMKNAMIAVFVITVLIAVFIGFAFARSLTKPIRLLINQMKEVQQGNLDSMDAALDAPVFHQMDEVGLLQRTFRLMMARINTLIKENYTNQLIIKETEFKALQAQINPHFLYNALDSIHWLAKKSRQEQISSMVVSLGYLLRSSISLKRNVITLAEELEIVRHYITIQKYRFQHRLHFHMDVPDTFAGVAIPKLTLQPLVENAIQYGLEPMIEPCAIRIYVVQEHGRLAVIVEDQGPGMEEGHIERVLSGEVKTRGTGIGLTNIRDRLQLAFGCDYGLRVESTPGAGTRVSILLPYAQEESA</sequence>
<dbReference type="Pfam" id="PF00672">
    <property type="entry name" value="HAMP"/>
    <property type="match status" value="1"/>
</dbReference>
<organism evidence="15 16">
    <name type="scientific">Paenibacillus phyllosphaerae</name>
    <dbReference type="NCBI Taxonomy" id="274593"/>
    <lineage>
        <taxon>Bacteria</taxon>
        <taxon>Bacillati</taxon>
        <taxon>Bacillota</taxon>
        <taxon>Bacilli</taxon>
        <taxon>Bacillales</taxon>
        <taxon>Paenibacillaceae</taxon>
        <taxon>Paenibacillus</taxon>
    </lineage>
</organism>
<dbReference type="PANTHER" id="PTHR34220">
    <property type="entry name" value="SENSOR HISTIDINE KINASE YPDA"/>
    <property type="match status" value="1"/>
</dbReference>
<gene>
    <name evidence="15" type="ORF">FHS18_004547</name>
</gene>
<protein>
    <recommendedName>
        <fullName evidence="3">histidine kinase</fullName>
        <ecNumber evidence="3">2.7.13.3</ecNumber>
    </recommendedName>
</protein>
<evidence type="ECO:0000256" key="9">
    <source>
        <dbReference type="ARBA" id="ARBA00022840"/>
    </source>
</evidence>
<dbReference type="Pfam" id="PF06580">
    <property type="entry name" value="His_kinase"/>
    <property type="match status" value="1"/>
</dbReference>
<dbReference type="EC" id="2.7.13.3" evidence="3"/>
<comment type="caution">
    <text evidence="15">The sequence shown here is derived from an EMBL/GenBank/DDBJ whole genome shotgun (WGS) entry which is preliminary data.</text>
</comment>
<keyword evidence="9" id="KW-0067">ATP-binding</keyword>
<dbReference type="Gene3D" id="3.30.565.10">
    <property type="entry name" value="Histidine kinase-like ATPase, C-terminal domain"/>
    <property type="match status" value="1"/>
</dbReference>
<dbReference type="CDD" id="cd06225">
    <property type="entry name" value="HAMP"/>
    <property type="match status" value="1"/>
</dbReference>
<feature type="transmembrane region" description="Helical" evidence="12">
    <location>
        <begin position="286"/>
        <end position="306"/>
    </location>
</feature>
<dbReference type="PROSITE" id="PS50109">
    <property type="entry name" value="HIS_KIN"/>
    <property type="match status" value="1"/>
</dbReference>
<evidence type="ECO:0000256" key="7">
    <source>
        <dbReference type="ARBA" id="ARBA00022741"/>
    </source>
</evidence>
<dbReference type="PRINTS" id="PR00344">
    <property type="entry name" value="BCTRLSENSOR"/>
</dbReference>
<dbReference type="Proteomes" id="UP000570361">
    <property type="component" value="Unassembled WGS sequence"/>
</dbReference>
<reference evidence="15 16" key="1">
    <citation type="submission" date="2020-08" db="EMBL/GenBank/DDBJ databases">
        <title>Genomic Encyclopedia of Type Strains, Phase III (KMG-III): the genomes of soil and plant-associated and newly described type strains.</title>
        <authorList>
            <person name="Whitman W."/>
        </authorList>
    </citation>
    <scope>NUCLEOTIDE SEQUENCE [LARGE SCALE GENOMIC DNA]</scope>
    <source>
        <strain evidence="15 16">CECT 5862</strain>
    </source>
</reference>
<comment type="subcellular location">
    <subcellularLocation>
        <location evidence="2">Cell membrane</location>
        <topology evidence="2">Multi-pass membrane protein</topology>
    </subcellularLocation>
</comment>
<accession>A0A7W5B2J0</accession>
<evidence type="ECO:0000259" key="13">
    <source>
        <dbReference type="PROSITE" id="PS50109"/>
    </source>
</evidence>
<feature type="transmembrane region" description="Helical" evidence="12">
    <location>
        <begin position="12"/>
        <end position="36"/>
    </location>
</feature>
<dbReference type="Gene3D" id="6.10.340.10">
    <property type="match status" value="1"/>
</dbReference>
<dbReference type="InterPro" id="IPR010559">
    <property type="entry name" value="Sig_transdc_His_kin_internal"/>
</dbReference>
<dbReference type="GO" id="GO:0005886">
    <property type="term" value="C:plasma membrane"/>
    <property type="evidence" value="ECO:0007669"/>
    <property type="project" value="UniProtKB-SubCell"/>
</dbReference>
<keyword evidence="7" id="KW-0547">Nucleotide-binding</keyword>
<name>A0A7W5B2J0_9BACL</name>
<evidence type="ECO:0000256" key="3">
    <source>
        <dbReference type="ARBA" id="ARBA00012438"/>
    </source>
</evidence>
<evidence type="ECO:0000256" key="11">
    <source>
        <dbReference type="ARBA" id="ARBA00023136"/>
    </source>
</evidence>
<evidence type="ECO:0000256" key="8">
    <source>
        <dbReference type="ARBA" id="ARBA00022777"/>
    </source>
</evidence>
<keyword evidence="12" id="KW-1133">Transmembrane helix</keyword>
<dbReference type="GO" id="GO:0000155">
    <property type="term" value="F:phosphorelay sensor kinase activity"/>
    <property type="evidence" value="ECO:0007669"/>
    <property type="project" value="InterPro"/>
</dbReference>
<evidence type="ECO:0000256" key="4">
    <source>
        <dbReference type="ARBA" id="ARBA00022475"/>
    </source>
</evidence>
<dbReference type="InterPro" id="IPR005467">
    <property type="entry name" value="His_kinase_dom"/>
</dbReference>
<dbReference type="SUPFAM" id="SSF158472">
    <property type="entry name" value="HAMP domain-like"/>
    <property type="match status" value="1"/>
</dbReference>
<evidence type="ECO:0000313" key="15">
    <source>
        <dbReference type="EMBL" id="MBB3112446.1"/>
    </source>
</evidence>
<feature type="domain" description="Histidine kinase" evidence="13">
    <location>
        <begin position="476"/>
        <end position="578"/>
    </location>
</feature>
<evidence type="ECO:0000256" key="10">
    <source>
        <dbReference type="ARBA" id="ARBA00023012"/>
    </source>
</evidence>
<evidence type="ECO:0000256" key="1">
    <source>
        <dbReference type="ARBA" id="ARBA00000085"/>
    </source>
</evidence>
<keyword evidence="12" id="KW-0812">Transmembrane</keyword>
<dbReference type="InterPro" id="IPR003594">
    <property type="entry name" value="HATPase_dom"/>
</dbReference>
<dbReference type="EMBL" id="JACHXK010000012">
    <property type="protein sequence ID" value="MBB3112446.1"/>
    <property type="molecule type" value="Genomic_DNA"/>
</dbReference>
<dbReference type="InterPro" id="IPR036890">
    <property type="entry name" value="HATPase_C_sf"/>
</dbReference>
<evidence type="ECO:0000313" key="16">
    <source>
        <dbReference type="Proteomes" id="UP000570361"/>
    </source>
</evidence>
<dbReference type="Pfam" id="PF02518">
    <property type="entry name" value="HATPase_c"/>
    <property type="match status" value="1"/>
</dbReference>
<proteinExistence type="predicted"/>
<dbReference type="PANTHER" id="PTHR34220:SF7">
    <property type="entry name" value="SENSOR HISTIDINE KINASE YPDA"/>
    <property type="match status" value="1"/>
</dbReference>